<proteinExistence type="predicted"/>
<gene>
    <name evidence="2" type="ORF">GcC1_203038</name>
    <name evidence="3" type="ORF">GcM1_175007</name>
</gene>
<dbReference type="OrthoDB" id="5239630at2759"/>
<name>A0A420HDD3_9PEZI</name>
<dbReference type="Proteomes" id="UP000285326">
    <property type="component" value="Unassembled WGS sequence"/>
</dbReference>
<dbReference type="Proteomes" id="UP000285405">
    <property type="component" value="Unassembled WGS sequence"/>
</dbReference>
<evidence type="ECO:0000313" key="4">
    <source>
        <dbReference type="Proteomes" id="UP000285326"/>
    </source>
</evidence>
<evidence type="ECO:0000313" key="5">
    <source>
        <dbReference type="Proteomes" id="UP000285405"/>
    </source>
</evidence>
<accession>A0A420HDD3</accession>
<dbReference type="EMBL" id="MCBR01020375">
    <property type="protein sequence ID" value="RKF55439.1"/>
    <property type="molecule type" value="Genomic_DNA"/>
</dbReference>
<comment type="caution">
    <text evidence="2">The sequence shown here is derived from an EMBL/GenBank/DDBJ whole genome shotgun (WGS) entry which is preliminary data.</text>
</comment>
<feature type="region of interest" description="Disordered" evidence="1">
    <location>
        <begin position="1"/>
        <end position="32"/>
    </location>
</feature>
<dbReference type="EMBL" id="MCBS01017579">
    <property type="protein sequence ID" value="RKF82024.1"/>
    <property type="molecule type" value="Genomic_DNA"/>
</dbReference>
<feature type="compositionally biased region" description="Polar residues" evidence="1">
    <location>
        <begin position="13"/>
        <end position="23"/>
    </location>
</feature>
<evidence type="ECO:0000256" key="1">
    <source>
        <dbReference type="SAM" id="MobiDB-lite"/>
    </source>
</evidence>
<protein>
    <submittedName>
        <fullName evidence="2">UPF0390 protein</fullName>
    </submittedName>
</protein>
<dbReference type="Pfam" id="PF09495">
    <property type="entry name" value="DUF2462"/>
    <property type="match status" value="1"/>
</dbReference>
<reference evidence="4 5" key="1">
    <citation type="journal article" date="2018" name="BMC Genomics">
        <title>Comparative genome analyses reveal sequence features reflecting distinct modes of host-adaptation between dicot and monocot powdery mildew.</title>
        <authorList>
            <person name="Wu Y."/>
            <person name="Ma X."/>
            <person name="Pan Z."/>
            <person name="Kale S.D."/>
            <person name="Song Y."/>
            <person name="King H."/>
            <person name="Zhang Q."/>
            <person name="Presley C."/>
            <person name="Deng X."/>
            <person name="Wei C.I."/>
            <person name="Xiao S."/>
        </authorList>
    </citation>
    <scope>NUCLEOTIDE SEQUENCE [LARGE SCALE GENOMIC DNA]</scope>
    <source>
        <strain evidence="2">UCSC1</strain>
        <strain evidence="3">UMSG1</strain>
    </source>
</reference>
<sequence>MVQGIVKSKVSKNRSTSRNTPTNKTKKGARTIAPKKAVLVRQKKLTKKFSAGLTAMTERTLGSKVGHLELLNGGGKSEKETERLKGGTKKFG</sequence>
<dbReference type="AlphaFoldDB" id="A0A420HDD3"/>
<feature type="region of interest" description="Disordered" evidence="1">
    <location>
        <begin position="72"/>
        <end position="92"/>
    </location>
</feature>
<feature type="compositionally biased region" description="Basic and acidic residues" evidence="1">
    <location>
        <begin position="76"/>
        <end position="85"/>
    </location>
</feature>
<organism evidence="2 5">
    <name type="scientific">Golovinomyces cichoracearum</name>
    <dbReference type="NCBI Taxonomy" id="62708"/>
    <lineage>
        <taxon>Eukaryota</taxon>
        <taxon>Fungi</taxon>
        <taxon>Dikarya</taxon>
        <taxon>Ascomycota</taxon>
        <taxon>Pezizomycotina</taxon>
        <taxon>Leotiomycetes</taxon>
        <taxon>Erysiphales</taxon>
        <taxon>Erysiphaceae</taxon>
        <taxon>Golovinomyces</taxon>
    </lineage>
</organism>
<evidence type="ECO:0000313" key="3">
    <source>
        <dbReference type="EMBL" id="RKF82024.1"/>
    </source>
</evidence>
<evidence type="ECO:0000313" key="2">
    <source>
        <dbReference type="EMBL" id="RKF55439.1"/>
    </source>
</evidence>
<dbReference type="InterPro" id="IPR019034">
    <property type="entry name" value="UPF0390"/>
</dbReference>